<dbReference type="Gene3D" id="1.20.140.150">
    <property type="match status" value="1"/>
</dbReference>
<comment type="caution">
    <text evidence="1">The sequence shown here is derived from an EMBL/GenBank/DDBJ whole genome shotgun (WGS) entry which is preliminary data.</text>
</comment>
<dbReference type="Proteomes" id="UP000077521">
    <property type="component" value="Unassembled WGS sequence"/>
</dbReference>
<reference evidence="1" key="2">
    <citation type="journal article" date="2019" name="IMA Fungus">
        <title>Genome sequencing and comparison of five Tilletia species to identify candidate genes for the detection of regulated species infecting wheat.</title>
        <authorList>
            <person name="Nguyen H.D.T."/>
            <person name="Sultana T."/>
            <person name="Kesanakurti P."/>
            <person name="Hambleton S."/>
        </authorList>
    </citation>
    <scope>NUCLEOTIDE SEQUENCE</scope>
    <source>
        <strain evidence="1">DAOMC 236416</strain>
    </source>
</reference>
<dbReference type="PANTHER" id="PTHR28019:SF2">
    <property type="entry name" value="CELL MEMBRANE PROTEIN YLR413W-RELATED"/>
    <property type="match status" value="1"/>
</dbReference>
<dbReference type="Pfam" id="PF06687">
    <property type="entry name" value="SUR7"/>
    <property type="match status" value="1"/>
</dbReference>
<dbReference type="InterPro" id="IPR009571">
    <property type="entry name" value="SUR7/Rim9-like_fungi"/>
</dbReference>
<dbReference type="GO" id="GO:0005886">
    <property type="term" value="C:plasma membrane"/>
    <property type="evidence" value="ECO:0007669"/>
    <property type="project" value="InterPro"/>
</dbReference>
<organism evidence="1 2">
    <name type="scientific">Tilletia indica</name>
    <dbReference type="NCBI Taxonomy" id="43049"/>
    <lineage>
        <taxon>Eukaryota</taxon>
        <taxon>Fungi</taxon>
        <taxon>Dikarya</taxon>
        <taxon>Basidiomycota</taxon>
        <taxon>Ustilaginomycotina</taxon>
        <taxon>Exobasidiomycetes</taxon>
        <taxon>Tilletiales</taxon>
        <taxon>Tilletiaceae</taxon>
        <taxon>Tilletia</taxon>
    </lineage>
</organism>
<dbReference type="GO" id="GO:0051285">
    <property type="term" value="C:cell cortex of cell tip"/>
    <property type="evidence" value="ECO:0007669"/>
    <property type="project" value="TreeGrafter"/>
</dbReference>
<dbReference type="InterPro" id="IPR052413">
    <property type="entry name" value="SUR7_domain"/>
</dbReference>
<keyword evidence="2" id="KW-1185">Reference proteome</keyword>
<dbReference type="PANTHER" id="PTHR28019">
    <property type="entry name" value="CELL MEMBRANE PROTEIN YLR413W-RELATED"/>
    <property type="match status" value="1"/>
</dbReference>
<evidence type="ECO:0000313" key="2">
    <source>
        <dbReference type="Proteomes" id="UP000077521"/>
    </source>
</evidence>
<accession>A0A177TGJ9</accession>
<dbReference type="OrthoDB" id="3349852at2759"/>
<dbReference type="GO" id="GO:0031505">
    <property type="term" value="P:fungal-type cell wall organization"/>
    <property type="evidence" value="ECO:0007669"/>
    <property type="project" value="TreeGrafter"/>
</dbReference>
<reference evidence="1" key="1">
    <citation type="submission" date="2016-04" db="EMBL/GenBank/DDBJ databases">
        <authorList>
            <person name="Nguyen H.D."/>
            <person name="Samba Siva P."/>
            <person name="Cullis J."/>
            <person name="Levesque C.A."/>
            <person name="Hambleton S."/>
        </authorList>
    </citation>
    <scope>NUCLEOTIDE SEQUENCE</scope>
    <source>
        <strain evidence="1">DAOMC 236416</strain>
    </source>
</reference>
<dbReference type="AlphaFoldDB" id="A0A177TGJ9"/>
<gene>
    <name evidence="1" type="ORF">A4X13_0g3193</name>
</gene>
<protein>
    <submittedName>
        <fullName evidence="1">Uncharacterized protein</fullName>
    </submittedName>
</protein>
<sequence length="257" mass="27867">MVFGGLCIGIGEFLTFAAMVLAILGQIGQISNNIVARNIRMAQITTVGSPGAPSNSFQDYLNVGNIYAQDQAAVEAEGNGIKQRYEWGLYNYCGGDLERNARSCGDTNFGHRFQPFTALTEDASDQNAQTIEQRVPTDITFTNNDYLSKYTHAAFWLLFIGTILSGLSFLVGFAAHRFAFLLAAILALLSALLIGVGAALWTAMAVRTSKSLKDANIGINFLYGNALWFYWGAFVGETLAIVPFILGCCAGRSKRDI</sequence>
<evidence type="ECO:0000313" key="1">
    <source>
        <dbReference type="EMBL" id="KAE8255033.1"/>
    </source>
</evidence>
<dbReference type="EMBL" id="LWDF02000172">
    <property type="protein sequence ID" value="KAE8255033.1"/>
    <property type="molecule type" value="Genomic_DNA"/>
</dbReference>
<name>A0A177TGJ9_9BASI</name>
<proteinExistence type="predicted"/>